<protein>
    <submittedName>
        <fullName evidence="2">Uncharacterized protein</fullName>
    </submittedName>
</protein>
<evidence type="ECO:0000256" key="1">
    <source>
        <dbReference type="SAM" id="MobiDB-lite"/>
    </source>
</evidence>
<gene>
    <name evidence="2" type="ORF">G6N74_08515</name>
</gene>
<dbReference type="EMBL" id="JAAKZG010000003">
    <property type="protein sequence ID" value="NGN41105.1"/>
    <property type="molecule type" value="Genomic_DNA"/>
</dbReference>
<feature type="region of interest" description="Disordered" evidence="1">
    <location>
        <begin position="59"/>
        <end position="78"/>
    </location>
</feature>
<feature type="region of interest" description="Disordered" evidence="1">
    <location>
        <begin position="1"/>
        <end position="23"/>
    </location>
</feature>
<dbReference type="Proteomes" id="UP000481252">
    <property type="component" value="Unassembled WGS sequence"/>
</dbReference>
<evidence type="ECO:0000313" key="3">
    <source>
        <dbReference type="Proteomes" id="UP000481252"/>
    </source>
</evidence>
<organism evidence="2 3">
    <name type="scientific">Mesorhizobium zhangyense</name>
    <dbReference type="NCBI Taxonomy" id="1776730"/>
    <lineage>
        <taxon>Bacteria</taxon>
        <taxon>Pseudomonadati</taxon>
        <taxon>Pseudomonadota</taxon>
        <taxon>Alphaproteobacteria</taxon>
        <taxon>Hyphomicrobiales</taxon>
        <taxon>Phyllobacteriaceae</taxon>
        <taxon>Mesorhizobium</taxon>
    </lineage>
</organism>
<accession>A0A7C9V5A6</accession>
<feature type="compositionally biased region" description="Basic residues" evidence="1">
    <location>
        <begin position="69"/>
        <end position="78"/>
    </location>
</feature>
<comment type="caution">
    <text evidence="2">The sequence shown here is derived from an EMBL/GenBank/DDBJ whole genome shotgun (WGS) entry which is preliminary data.</text>
</comment>
<keyword evidence="3" id="KW-1185">Reference proteome</keyword>
<proteinExistence type="predicted"/>
<sequence length="78" mass="8585">MADNSQKTREQAELAFSKAQTQSLARNRIVDEHDAIGNEREAKTARLRELRLQKEAEDLARAAANPVAPKRKAGGSKA</sequence>
<dbReference type="AlphaFoldDB" id="A0A7C9V5A6"/>
<dbReference type="RefSeq" id="WP_091913002.1">
    <property type="nucleotide sequence ID" value="NZ_JAAKZG010000003.1"/>
</dbReference>
<name>A0A7C9V5A6_9HYPH</name>
<reference evidence="2 3" key="1">
    <citation type="submission" date="2020-02" db="EMBL/GenBank/DDBJ databases">
        <title>Genome sequence of the type strain CGMCC 1.15528 of Mesorhizobium zhangyense.</title>
        <authorList>
            <person name="Gao J."/>
            <person name="Sun J."/>
        </authorList>
    </citation>
    <scope>NUCLEOTIDE SEQUENCE [LARGE SCALE GENOMIC DNA]</scope>
    <source>
        <strain evidence="2 3">CGMCC 1.15528</strain>
    </source>
</reference>
<feature type="compositionally biased region" description="Basic and acidic residues" evidence="1">
    <location>
        <begin position="1"/>
        <end position="12"/>
    </location>
</feature>
<evidence type="ECO:0000313" key="2">
    <source>
        <dbReference type="EMBL" id="NGN41105.1"/>
    </source>
</evidence>